<dbReference type="RefSeq" id="WP_345226570.1">
    <property type="nucleotide sequence ID" value="NZ_BAABHA010000011.1"/>
</dbReference>
<evidence type="ECO:0000259" key="4">
    <source>
        <dbReference type="PROSITE" id="PS50206"/>
    </source>
</evidence>
<gene>
    <name evidence="6" type="ORF">GCM10023186_35770</name>
</gene>
<organism evidence="6 7">
    <name type="scientific">Hymenobacter koreensis</name>
    <dbReference type="NCBI Taxonomy" id="1084523"/>
    <lineage>
        <taxon>Bacteria</taxon>
        <taxon>Pseudomonadati</taxon>
        <taxon>Bacteroidota</taxon>
        <taxon>Cytophagia</taxon>
        <taxon>Cytophagales</taxon>
        <taxon>Hymenobacteraceae</taxon>
        <taxon>Hymenobacter</taxon>
    </lineage>
</organism>
<dbReference type="NCBIfam" id="NF033788">
    <property type="entry name" value="HTH_metalloreg"/>
    <property type="match status" value="1"/>
</dbReference>
<dbReference type="SUPFAM" id="SSF52821">
    <property type="entry name" value="Rhodanese/Cell cycle control phosphatase"/>
    <property type="match status" value="1"/>
</dbReference>
<dbReference type="SUPFAM" id="SSF46785">
    <property type="entry name" value="Winged helix' DNA-binding domain"/>
    <property type="match status" value="1"/>
</dbReference>
<protein>
    <submittedName>
        <fullName evidence="6">Metalloregulator ArsR/SmtB family transcription factor</fullName>
    </submittedName>
</protein>
<evidence type="ECO:0000313" key="7">
    <source>
        <dbReference type="Proteomes" id="UP001500454"/>
    </source>
</evidence>
<evidence type="ECO:0000259" key="5">
    <source>
        <dbReference type="PROSITE" id="PS50987"/>
    </source>
</evidence>
<feature type="domain" description="Rhodanese" evidence="4">
    <location>
        <begin position="130"/>
        <end position="219"/>
    </location>
</feature>
<dbReference type="Gene3D" id="1.10.10.10">
    <property type="entry name" value="Winged helix-like DNA-binding domain superfamily/Winged helix DNA-binding domain"/>
    <property type="match status" value="1"/>
</dbReference>
<dbReference type="Pfam" id="PF00581">
    <property type="entry name" value="Rhodanese"/>
    <property type="match status" value="1"/>
</dbReference>
<proteinExistence type="predicted"/>
<dbReference type="Pfam" id="PF01022">
    <property type="entry name" value="HTH_5"/>
    <property type="match status" value="1"/>
</dbReference>
<dbReference type="InterPro" id="IPR011991">
    <property type="entry name" value="ArsR-like_HTH"/>
</dbReference>
<evidence type="ECO:0000256" key="1">
    <source>
        <dbReference type="ARBA" id="ARBA00023015"/>
    </source>
</evidence>
<dbReference type="PANTHER" id="PTHR43132">
    <property type="entry name" value="ARSENICAL RESISTANCE OPERON REPRESSOR ARSR-RELATED"/>
    <property type="match status" value="1"/>
</dbReference>
<evidence type="ECO:0000313" key="6">
    <source>
        <dbReference type="EMBL" id="GAA4388869.1"/>
    </source>
</evidence>
<dbReference type="CDD" id="cd00158">
    <property type="entry name" value="RHOD"/>
    <property type="match status" value="1"/>
</dbReference>
<dbReference type="EMBL" id="BAABHA010000011">
    <property type="protein sequence ID" value="GAA4388869.1"/>
    <property type="molecule type" value="Genomic_DNA"/>
</dbReference>
<evidence type="ECO:0000256" key="3">
    <source>
        <dbReference type="ARBA" id="ARBA00023163"/>
    </source>
</evidence>
<keyword evidence="3" id="KW-0804">Transcription</keyword>
<dbReference type="PANTHER" id="PTHR43132:SF2">
    <property type="entry name" value="ARSENICAL RESISTANCE OPERON REPRESSOR ARSR-RELATED"/>
    <property type="match status" value="1"/>
</dbReference>
<dbReference type="InterPro" id="IPR036390">
    <property type="entry name" value="WH_DNA-bd_sf"/>
</dbReference>
<dbReference type="PROSITE" id="PS50987">
    <property type="entry name" value="HTH_ARSR_2"/>
    <property type="match status" value="1"/>
</dbReference>
<keyword evidence="7" id="KW-1185">Reference proteome</keyword>
<evidence type="ECO:0000256" key="2">
    <source>
        <dbReference type="ARBA" id="ARBA00023125"/>
    </source>
</evidence>
<feature type="domain" description="HTH arsR-type" evidence="5">
    <location>
        <begin position="6"/>
        <end position="100"/>
    </location>
</feature>
<dbReference type="CDD" id="cd00090">
    <property type="entry name" value="HTH_ARSR"/>
    <property type="match status" value="1"/>
</dbReference>
<name>A0ABP8JD52_9BACT</name>
<dbReference type="InterPro" id="IPR001763">
    <property type="entry name" value="Rhodanese-like_dom"/>
</dbReference>
<dbReference type="InterPro" id="IPR036873">
    <property type="entry name" value="Rhodanese-like_dom_sf"/>
</dbReference>
<dbReference type="Gene3D" id="3.40.250.10">
    <property type="entry name" value="Rhodanese-like domain"/>
    <property type="match status" value="1"/>
</dbReference>
<dbReference type="SMART" id="SM00418">
    <property type="entry name" value="HTH_ARSR"/>
    <property type="match status" value="1"/>
</dbReference>
<sequence>MEKREFKDRVYQGITQLTKALANSHRVEIVELLAQGEKTVEHIAAETGVSVANASQHLQVLKGVQLLATRRQGNHIFYRLANDTVFAAWQSLRTLGLLQLAEVAQLVHDFRDERHTLERLSIEELVERQLNEPVVLLDVRPAEEYRLGHIPQALSMPLTELAEHARALPTGQLVVAYCRGPFCVFADEAVTYLRGLGYPAVCLSEGYPDWKQRGLPVAILN</sequence>
<dbReference type="PRINTS" id="PR00778">
    <property type="entry name" value="HTHARSR"/>
</dbReference>
<dbReference type="SMART" id="SM00450">
    <property type="entry name" value="RHOD"/>
    <property type="match status" value="1"/>
</dbReference>
<dbReference type="Proteomes" id="UP001500454">
    <property type="component" value="Unassembled WGS sequence"/>
</dbReference>
<dbReference type="InterPro" id="IPR036388">
    <property type="entry name" value="WH-like_DNA-bd_sf"/>
</dbReference>
<dbReference type="InterPro" id="IPR001845">
    <property type="entry name" value="HTH_ArsR_DNA-bd_dom"/>
</dbReference>
<comment type="caution">
    <text evidence="6">The sequence shown here is derived from an EMBL/GenBank/DDBJ whole genome shotgun (WGS) entry which is preliminary data.</text>
</comment>
<reference evidence="7" key="1">
    <citation type="journal article" date="2019" name="Int. J. Syst. Evol. Microbiol.">
        <title>The Global Catalogue of Microorganisms (GCM) 10K type strain sequencing project: providing services to taxonomists for standard genome sequencing and annotation.</title>
        <authorList>
            <consortium name="The Broad Institute Genomics Platform"/>
            <consortium name="The Broad Institute Genome Sequencing Center for Infectious Disease"/>
            <person name="Wu L."/>
            <person name="Ma J."/>
        </authorList>
    </citation>
    <scope>NUCLEOTIDE SEQUENCE [LARGE SCALE GENOMIC DNA]</scope>
    <source>
        <strain evidence="7">JCM 17924</strain>
    </source>
</reference>
<dbReference type="PROSITE" id="PS50206">
    <property type="entry name" value="RHODANESE_3"/>
    <property type="match status" value="1"/>
</dbReference>
<dbReference type="InterPro" id="IPR051011">
    <property type="entry name" value="Metal_resp_trans_reg"/>
</dbReference>
<accession>A0ABP8JD52</accession>
<keyword evidence="1" id="KW-0805">Transcription regulation</keyword>
<keyword evidence="2" id="KW-0238">DNA-binding</keyword>